<dbReference type="EMBL" id="BSXU01001905">
    <property type="protein sequence ID" value="GMG32248.1"/>
    <property type="molecule type" value="Genomic_DNA"/>
</dbReference>
<organism evidence="2 3">
    <name type="scientific">Ambrosiozyma monospora</name>
    <name type="common">Yeast</name>
    <name type="synonym">Endomycopsis monosporus</name>
    <dbReference type="NCBI Taxonomy" id="43982"/>
    <lineage>
        <taxon>Eukaryota</taxon>
        <taxon>Fungi</taxon>
        <taxon>Dikarya</taxon>
        <taxon>Ascomycota</taxon>
        <taxon>Saccharomycotina</taxon>
        <taxon>Pichiomycetes</taxon>
        <taxon>Pichiales</taxon>
        <taxon>Pichiaceae</taxon>
        <taxon>Ambrosiozyma</taxon>
    </lineage>
</organism>
<feature type="region of interest" description="Disordered" evidence="1">
    <location>
        <begin position="1"/>
        <end position="50"/>
    </location>
</feature>
<gene>
    <name evidence="2" type="ORF">Amon01_000411800</name>
</gene>
<protein>
    <submittedName>
        <fullName evidence="2">Unnamed protein product</fullName>
    </submittedName>
</protein>
<accession>A0A9W7DFP6</accession>
<sequence length="89" mass="9434">MDDPVITLQRDGVSGFSLDDNGNGNGNADGNGGCAPACSRSTSSSSSCSNRSFDQIPILIVNREEAENLRQVHLSKVREASLSHSQQVQ</sequence>
<reference evidence="2" key="1">
    <citation type="submission" date="2023-04" db="EMBL/GenBank/DDBJ databases">
        <title>Ambrosiozyma monospora NBRC 1965.</title>
        <authorList>
            <person name="Ichikawa N."/>
            <person name="Sato H."/>
            <person name="Tonouchi N."/>
        </authorList>
    </citation>
    <scope>NUCLEOTIDE SEQUENCE</scope>
    <source>
        <strain evidence="2">NBRC 1965</strain>
    </source>
</reference>
<proteinExistence type="predicted"/>
<evidence type="ECO:0000256" key="1">
    <source>
        <dbReference type="SAM" id="MobiDB-lite"/>
    </source>
</evidence>
<evidence type="ECO:0000313" key="3">
    <source>
        <dbReference type="Proteomes" id="UP001165063"/>
    </source>
</evidence>
<comment type="caution">
    <text evidence="2">The sequence shown here is derived from an EMBL/GenBank/DDBJ whole genome shotgun (WGS) entry which is preliminary data.</text>
</comment>
<evidence type="ECO:0000313" key="2">
    <source>
        <dbReference type="EMBL" id="GMG32248.1"/>
    </source>
</evidence>
<name>A0A9W7DFP6_AMBMO</name>
<dbReference type="Proteomes" id="UP001165063">
    <property type="component" value="Unassembled WGS sequence"/>
</dbReference>
<dbReference type="AlphaFoldDB" id="A0A9W7DFP6"/>
<feature type="compositionally biased region" description="Low complexity" evidence="1">
    <location>
        <begin position="38"/>
        <end position="50"/>
    </location>
</feature>
<keyword evidence="3" id="KW-1185">Reference proteome</keyword>
<feature type="compositionally biased region" description="Gly residues" evidence="1">
    <location>
        <begin position="23"/>
        <end position="33"/>
    </location>
</feature>